<dbReference type="SMART" id="SM00407">
    <property type="entry name" value="IGc1"/>
    <property type="match status" value="1"/>
</dbReference>
<sequence length="192" mass="22198">MYGCEWDDDGTTRGFYQFGYDGDDYISFDKKTLTWTAANQRGQTTKVKWDPDTAFNQRKKGYLEGTCIEWLKKYVTYGEKTLERQARPEVFMSYKRTKIGTEVTCHVTGFFPRDIEVIWHNGGPRDLDVESGEVLPNDDGTYQVKKILKLSVNKEDLKKGQYSCRVAHSSFPGNQEVTIPFDPEMRNPNGKY</sequence>
<feature type="non-terminal residue" evidence="5">
    <location>
        <position position="192"/>
    </location>
</feature>
<dbReference type="Gene3D" id="3.30.500.10">
    <property type="entry name" value="MHC class I-like antigen recognition-like"/>
    <property type="match status" value="1"/>
</dbReference>
<dbReference type="SUPFAM" id="SSF54452">
    <property type="entry name" value="MHC antigen-recognition domain"/>
    <property type="match status" value="1"/>
</dbReference>
<comment type="caution">
    <text evidence="5">The sequence shown here is derived from an EMBL/GenBank/DDBJ whole genome shotgun (WGS) entry which is preliminary data.</text>
</comment>
<name>A0ABS2YZJ5_POLSE</name>
<dbReference type="InterPro" id="IPR011162">
    <property type="entry name" value="MHC_I/II-like_Ag-recog"/>
</dbReference>
<reference evidence="5" key="1">
    <citation type="journal article" date="2021" name="Cell">
        <title>Tracing the genetic footprints of vertebrate landing in non-teleost ray-finned fishes.</title>
        <authorList>
            <person name="Bi X."/>
            <person name="Wang K."/>
            <person name="Yang L."/>
            <person name="Pan H."/>
            <person name="Jiang H."/>
            <person name="Wei Q."/>
            <person name="Fang M."/>
            <person name="Yu H."/>
            <person name="Zhu C."/>
            <person name="Cai Y."/>
            <person name="He Y."/>
            <person name="Gan X."/>
            <person name="Zeng H."/>
            <person name="Yu D."/>
            <person name="Zhu Y."/>
            <person name="Jiang H."/>
            <person name="Qiu Q."/>
            <person name="Yang H."/>
            <person name="Zhang Y.E."/>
            <person name="Wang W."/>
            <person name="Zhu M."/>
            <person name="He S."/>
            <person name="Zhang G."/>
        </authorList>
    </citation>
    <scope>NUCLEOTIDE SEQUENCE</scope>
    <source>
        <strain evidence="5">Bchr_001</strain>
    </source>
</reference>
<evidence type="ECO:0000256" key="2">
    <source>
        <dbReference type="ARBA" id="ARBA00023319"/>
    </source>
</evidence>
<dbReference type="PRINTS" id="PR01638">
    <property type="entry name" value="MHCCLASSI"/>
</dbReference>
<proteinExistence type="inferred from homology"/>
<evidence type="ECO:0000256" key="1">
    <source>
        <dbReference type="ARBA" id="ARBA00023180"/>
    </source>
</evidence>
<dbReference type="Gene3D" id="2.60.40.10">
    <property type="entry name" value="Immunoglobulins"/>
    <property type="match status" value="1"/>
</dbReference>
<dbReference type="InterPro" id="IPR036179">
    <property type="entry name" value="Ig-like_dom_sf"/>
</dbReference>
<feature type="domain" description="Ig-like" evidence="4">
    <location>
        <begin position="88"/>
        <end position="180"/>
    </location>
</feature>
<dbReference type="PROSITE" id="PS00290">
    <property type="entry name" value="IG_MHC"/>
    <property type="match status" value="1"/>
</dbReference>
<evidence type="ECO:0000313" key="6">
    <source>
        <dbReference type="Proteomes" id="UP001166052"/>
    </source>
</evidence>
<dbReference type="InterPro" id="IPR011161">
    <property type="entry name" value="MHC_I-like_Ag-recog"/>
</dbReference>
<feature type="non-terminal residue" evidence="5">
    <location>
        <position position="1"/>
    </location>
</feature>
<dbReference type="Pfam" id="PF00129">
    <property type="entry name" value="MHC_I"/>
    <property type="match status" value="1"/>
</dbReference>
<dbReference type="PANTHER" id="PTHR16675">
    <property type="entry name" value="MHC CLASS I-RELATED"/>
    <property type="match status" value="1"/>
</dbReference>
<dbReference type="SUPFAM" id="SSF48726">
    <property type="entry name" value="Immunoglobulin"/>
    <property type="match status" value="1"/>
</dbReference>
<dbReference type="Pfam" id="PF07654">
    <property type="entry name" value="C1-set"/>
    <property type="match status" value="1"/>
</dbReference>
<evidence type="ECO:0000256" key="3">
    <source>
        <dbReference type="RuleBase" id="RU004439"/>
    </source>
</evidence>
<comment type="similarity">
    <text evidence="3">Belongs to the MHC class I family.</text>
</comment>
<evidence type="ECO:0000313" key="5">
    <source>
        <dbReference type="EMBL" id="MBN3291671.1"/>
    </source>
</evidence>
<dbReference type="InterPro" id="IPR050208">
    <property type="entry name" value="MHC_class-I_related"/>
</dbReference>
<dbReference type="Proteomes" id="UP001166052">
    <property type="component" value="Unassembled WGS sequence"/>
</dbReference>
<dbReference type="InterPro" id="IPR003006">
    <property type="entry name" value="Ig/MHC_CS"/>
</dbReference>
<gene>
    <name evidence="5" type="primary">Ha1f_3</name>
    <name evidence="5" type="ORF">GTO92_0017719</name>
</gene>
<dbReference type="PANTHER" id="PTHR16675:SF237">
    <property type="entry name" value="MHC CLASS I ANTIGEN TRANSCRIPT VARIANT 1-RELATED"/>
    <property type="match status" value="1"/>
</dbReference>
<organism evidence="5 6">
    <name type="scientific">Polypterus senegalus</name>
    <name type="common">Senegal bichir</name>
    <dbReference type="NCBI Taxonomy" id="55291"/>
    <lineage>
        <taxon>Eukaryota</taxon>
        <taxon>Metazoa</taxon>
        <taxon>Chordata</taxon>
        <taxon>Craniata</taxon>
        <taxon>Vertebrata</taxon>
        <taxon>Euteleostomi</taxon>
        <taxon>Actinopterygii</taxon>
        <taxon>Polypteriformes</taxon>
        <taxon>Polypteridae</taxon>
        <taxon>Polypterus</taxon>
    </lineage>
</organism>
<dbReference type="InterPro" id="IPR001039">
    <property type="entry name" value="MHC_I_a_a1/a2"/>
</dbReference>
<accession>A0ABS2YZJ5</accession>
<dbReference type="PROSITE" id="PS50835">
    <property type="entry name" value="IG_LIKE"/>
    <property type="match status" value="1"/>
</dbReference>
<dbReference type="EMBL" id="JAAWVN010013446">
    <property type="protein sequence ID" value="MBN3291671.1"/>
    <property type="molecule type" value="Genomic_DNA"/>
</dbReference>
<evidence type="ECO:0000259" key="4">
    <source>
        <dbReference type="PROSITE" id="PS50835"/>
    </source>
</evidence>
<keyword evidence="2" id="KW-0393">Immunoglobulin domain</keyword>
<dbReference type="InterPro" id="IPR007110">
    <property type="entry name" value="Ig-like_dom"/>
</dbReference>
<dbReference type="InterPro" id="IPR003597">
    <property type="entry name" value="Ig_C1-set"/>
</dbReference>
<dbReference type="InterPro" id="IPR013783">
    <property type="entry name" value="Ig-like_fold"/>
</dbReference>
<keyword evidence="1" id="KW-0325">Glycoprotein</keyword>
<keyword evidence="6" id="KW-1185">Reference proteome</keyword>
<protein>
    <submittedName>
        <fullName evidence="5">HA1F protein</fullName>
    </submittedName>
</protein>
<dbReference type="InterPro" id="IPR037055">
    <property type="entry name" value="MHC_I-like_Ag-recog_sf"/>
</dbReference>